<proteinExistence type="predicted"/>
<accession>A0A1Q8QZJ1</accession>
<organism evidence="1 2">
    <name type="scientific">Desulfosporosinus metallidurans</name>
    <dbReference type="NCBI Taxonomy" id="1888891"/>
    <lineage>
        <taxon>Bacteria</taxon>
        <taxon>Bacillati</taxon>
        <taxon>Bacillota</taxon>
        <taxon>Clostridia</taxon>
        <taxon>Eubacteriales</taxon>
        <taxon>Desulfitobacteriaceae</taxon>
        <taxon>Desulfosporosinus</taxon>
    </lineage>
</organism>
<comment type="caution">
    <text evidence="1">The sequence shown here is derived from an EMBL/GenBank/DDBJ whole genome shotgun (WGS) entry which is preliminary data.</text>
</comment>
<dbReference type="STRING" id="1888891.DSOL_1219"/>
<dbReference type="Proteomes" id="UP000186102">
    <property type="component" value="Unassembled WGS sequence"/>
</dbReference>
<name>A0A1Q8QZJ1_9FIRM</name>
<reference evidence="1 2" key="1">
    <citation type="submission" date="2016-09" db="EMBL/GenBank/DDBJ databases">
        <title>Complete genome of Desulfosporosinus sp. OL.</title>
        <authorList>
            <person name="Mardanov A."/>
            <person name="Beletsky A."/>
            <person name="Panova A."/>
            <person name="Karnachuk O."/>
            <person name="Ravin N."/>
        </authorList>
    </citation>
    <scope>NUCLEOTIDE SEQUENCE [LARGE SCALE GENOMIC DNA]</scope>
    <source>
        <strain evidence="1 2">OL</strain>
    </source>
</reference>
<protein>
    <submittedName>
        <fullName evidence="1">Uncharacterized protein</fullName>
    </submittedName>
</protein>
<dbReference type="AlphaFoldDB" id="A0A1Q8QZJ1"/>
<evidence type="ECO:0000313" key="2">
    <source>
        <dbReference type="Proteomes" id="UP000186102"/>
    </source>
</evidence>
<keyword evidence="2" id="KW-1185">Reference proteome</keyword>
<gene>
    <name evidence="1" type="ORF">DSOL_1219</name>
</gene>
<dbReference type="RefSeq" id="WP_170871449.1">
    <property type="nucleotide sequence ID" value="NZ_MLBF01000006.1"/>
</dbReference>
<evidence type="ECO:0000313" key="1">
    <source>
        <dbReference type="EMBL" id="OLN32773.1"/>
    </source>
</evidence>
<dbReference type="EMBL" id="MLBF01000006">
    <property type="protein sequence ID" value="OLN32773.1"/>
    <property type="molecule type" value="Genomic_DNA"/>
</dbReference>
<sequence>MFILVIIALAGISLYFLLKPPTDFQNEQALRYKSISEPELAVTKKQSMPRGFGKVF</sequence>